<gene>
    <name evidence="2" type="ORF">SAMN05216276_1014154</name>
</gene>
<organism evidence="2 3">
    <name type="scientific">Streptosporangium subroseum</name>
    <dbReference type="NCBI Taxonomy" id="106412"/>
    <lineage>
        <taxon>Bacteria</taxon>
        <taxon>Bacillati</taxon>
        <taxon>Actinomycetota</taxon>
        <taxon>Actinomycetes</taxon>
        <taxon>Streptosporangiales</taxon>
        <taxon>Streptosporangiaceae</taxon>
        <taxon>Streptosporangium</taxon>
    </lineage>
</organism>
<evidence type="ECO:0000256" key="1">
    <source>
        <dbReference type="SAM" id="MobiDB-lite"/>
    </source>
</evidence>
<protein>
    <submittedName>
        <fullName evidence="2">Uncharacterized protein</fullName>
    </submittedName>
</protein>
<keyword evidence="3" id="KW-1185">Reference proteome</keyword>
<name>A0A239GU73_9ACTN</name>
<dbReference type="Proteomes" id="UP000198282">
    <property type="component" value="Unassembled WGS sequence"/>
</dbReference>
<sequence>MPGGFVPMTIAKSLLLLLALLLAWTGRRRARRGQGFEAGGSARRSSANSFSHMGVTVSGE</sequence>
<accession>A0A239GU73</accession>
<evidence type="ECO:0000313" key="3">
    <source>
        <dbReference type="Proteomes" id="UP000198282"/>
    </source>
</evidence>
<dbReference type="AlphaFoldDB" id="A0A239GU73"/>
<feature type="compositionally biased region" description="Low complexity" evidence="1">
    <location>
        <begin position="33"/>
        <end position="47"/>
    </location>
</feature>
<reference evidence="2 3" key="1">
    <citation type="submission" date="2017-06" db="EMBL/GenBank/DDBJ databases">
        <authorList>
            <person name="Kim H.J."/>
            <person name="Triplett B.A."/>
        </authorList>
    </citation>
    <scope>NUCLEOTIDE SEQUENCE [LARGE SCALE GENOMIC DNA]</scope>
    <source>
        <strain evidence="2 3">CGMCC 4.2132</strain>
    </source>
</reference>
<dbReference type="EMBL" id="FZOD01000014">
    <property type="protein sequence ID" value="SNS72776.1"/>
    <property type="molecule type" value="Genomic_DNA"/>
</dbReference>
<feature type="region of interest" description="Disordered" evidence="1">
    <location>
        <begin position="32"/>
        <end position="60"/>
    </location>
</feature>
<evidence type="ECO:0000313" key="2">
    <source>
        <dbReference type="EMBL" id="SNS72776.1"/>
    </source>
</evidence>
<proteinExistence type="predicted"/>